<evidence type="ECO:0000313" key="1">
    <source>
        <dbReference type="EMBL" id="KAJ9118238.1"/>
    </source>
</evidence>
<reference evidence="1" key="1">
    <citation type="submission" date="2023-04" db="EMBL/GenBank/DDBJ databases">
        <title>Draft Genome sequencing of Naganishia species isolated from polar environments using Oxford Nanopore Technology.</title>
        <authorList>
            <person name="Leo P."/>
            <person name="Venkateswaran K."/>
        </authorList>
    </citation>
    <scope>NUCLEOTIDE SEQUENCE</scope>
    <source>
        <strain evidence="1">MNA-CCFEE 5425</strain>
    </source>
</reference>
<sequence>MLDSLLVRPGGPSTTSGSRSINFTQFLTMFGNHLLDLADSEQEILEAFACFDEHDQGFVDVRGDAKEGMVVGQEGLRGWLKDYGDKMSDAEASPLI</sequence>
<comment type="caution">
    <text evidence="1">The sequence shown here is derived from an EMBL/GenBank/DDBJ whole genome shotgun (WGS) entry which is preliminary data.</text>
</comment>
<accession>A0ACC2X2H7</accession>
<keyword evidence="2" id="KW-1185">Reference proteome</keyword>
<organism evidence="1 2">
    <name type="scientific">Naganishia vaughanmartiniae</name>
    <dbReference type="NCBI Taxonomy" id="1424756"/>
    <lineage>
        <taxon>Eukaryota</taxon>
        <taxon>Fungi</taxon>
        <taxon>Dikarya</taxon>
        <taxon>Basidiomycota</taxon>
        <taxon>Agaricomycotina</taxon>
        <taxon>Tremellomycetes</taxon>
        <taxon>Filobasidiales</taxon>
        <taxon>Filobasidiaceae</taxon>
        <taxon>Naganishia</taxon>
    </lineage>
</organism>
<name>A0ACC2X2H7_9TREE</name>
<proteinExistence type="predicted"/>
<protein>
    <submittedName>
        <fullName evidence="1">Uncharacterized protein</fullName>
    </submittedName>
</protein>
<gene>
    <name evidence="1" type="ORF">QFC22_004146</name>
</gene>
<evidence type="ECO:0000313" key="2">
    <source>
        <dbReference type="Proteomes" id="UP001243375"/>
    </source>
</evidence>
<dbReference type="EMBL" id="JASBWU010000011">
    <property type="protein sequence ID" value="KAJ9118238.1"/>
    <property type="molecule type" value="Genomic_DNA"/>
</dbReference>
<dbReference type="Proteomes" id="UP001243375">
    <property type="component" value="Unassembled WGS sequence"/>
</dbReference>